<dbReference type="PROSITE" id="PS51449">
    <property type="entry name" value="MTTASE_N"/>
    <property type="match status" value="1"/>
</dbReference>
<feature type="binding site" evidence="8">
    <location>
        <position position="108"/>
    </location>
    <ligand>
        <name>[4Fe-4S] cluster</name>
        <dbReference type="ChEBI" id="CHEBI:49883"/>
        <label>1</label>
    </ligand>
</feature>
<dbReference type="InterPro" id="IPR002792">
    <property type="entry name" value="TRAM_dom"/>
</dbReference>
<dbReference type="Gene3D" id="3.80.30.20">
    <property type="entry name" value="tm_1862 like domain"/>
    <property type="match status" value="1"/>
</dbReference>
<feature type="binding site" evidence="8">
    <location>
        <position position="74"/>
    </location>
    <ligand>
        <name>[4Fe-4S] cluster</name>
        <dbReference type="ChEBI" id="CHEBI:49883"/>
        <label>1</label>
    </ligand>
</feature>
<name>A0A517ZN93_9PLAN</name>
<dbReference type="PANTHER" id="PTHR43837:SF1">
    <property type="entry name" value="RIBOSOMAL PROTEIN US12 METHYLTHIOTRANSFERASE RIMO"/>
    <property type="match status" value="1"/>
</dbReference>
<keyword evidence="1 8" id="KW-0004">4Fe-4S</keyword>
<dbReference type="SUPFAM" id="SSF102114">
    <property type="entry name" value="Radical SAM enzymes"/>
    <property type="match status" value="1"/>
</dbReference>
<evidence type="ECO:0000256" key="3">
    <source>
        <dbReference type="ARBA" id="ARBA00022679"/>
    </source>
</evidence>
<keyword evidence="3 8" id="KW-0808">Transferase</keyword>
<evidence type="ECO:0000256" key="4">
    <source>
        <dbReference type="ARBA" id="ARBA00022691"/>
    </source>
</evidence>
<dbReference type="InterPro" id="IPR020612">
    <property type="entry name" value="Methylthiotransferase_CS"/>
</dbReference>
<dbReference type="CDD" id="cd01335">
    <property type="entry name" value="Radical_SAM"/>
    <property type="match status" value="1"/>
</dbReference>
<feature type="domain" description="MTTase N-terminal" evidence="11">
    <location>
        <begin position="29"/>
        <end position="145"/>
    </location>
</feature>
<evidence type="ECO:0000313" key="14">
    <source>
        <dbReference type="Proteomes" id="UP000319383"/>
    </source>
</evidence>
<protein>
    <recommendedName>
        <fullName evidence="8">Ribosomal protein uS12 methylthiotransferase RimO</fullName>
        <shortName evidence="8">uS12 MTTase</shortName>
        <shortName evidence="8">uS12 methylthiotransferase</shortName>
        <ecNumber evidence="8">2.8.4.4</ecNumber>
    </recommendedName>
    <alternativeName>
        <fullName evidence="8">Ribosomal protein uS12 (aspartate-C(3))-methylthiotransferase</fullName>
    </alternativeName>
    <alternativeName>
        <fullName evidence="8">Ribosome maturation factor RimO</fullName>
    </alternativeName>
</protein>
<dbReference type="GO" id="GO:0005840">
    <property type="term" value="C:ribosome"/>
    <property type="evidence" value="ECO:0007669"/>
    <property type="project" value="UniProtKB-KW"/>
</dbReference>
<keyword evidence="4 8" id="KW-0949">S-adenosyl-L-methionine</keyword>
<dbReference type="SFLD" id="SFLDS00029">
    <property type="entry name" value="Radical_SAM"/>
    <property type="match status" value="1"/>
</dbReference>
<dbReference type="HAMAP" id="MF_01865">
    <property type="entry name" value="MTTase_RimO"/>
    <property type="match status" value="1"/>
</dbReference>
<dbReference type="SFLD" id="SFLDG01061">
    <property type="entry name" value="methylthiotransferase"/>
    <property type="match status" value="1"/>
</dbReference>
<feature type="region of interest" description="Disordered" evidence="9">
    <location>
        <begin position="1"/>
        <end position="22"/>
    </location>
</feature>
<comment type="subcellular location">
    <subcellularLocation>
        <location evidence="8">Cytoplasm</location>
    </subcellularLocation>
</comment>
<dbReference type="NCBIfam" id="TIGR01125">
    <property type="entry name" value="30S ribosomal protein S12 methylthiotransferase RimO"/>
    <property type="match status" value="1"/>
</dbReference>
<dbReference type="GO" id="GO:0046872">
    <property type="term" value="F:metal ion binding"/>
    <property type="evidence" value="ECO:0007669"/>
    <property type="project" value="UniProtKB-KW"/>
</dbReference>
<dbReference type="GO" id="GO:0051539">
    <property type="term" value="F:4 iron, 4 sulfur cluster binding"/>
    <property type="evidence" value="ECO:0007669"/>
    <property type="project" value="UniProtKB-UniRule"/>
</dbReference>
<dbReference type="RefSeq" id="WP_145376224.1">
    <property type="nucleotide sequence ID" value="NZ_CP036276.1"/>
</dbReference>
<keyword evidence="2 8" id="KW-0963">Cytoplasm</keyword>
<feature type="binding site" evidence="8">
    <location>
        <position position="184"/>
    </location>
    <ligand>
        <name>[4Fe-4S] cluster</name>
        <dbReference type="ChEBI" id="CHEBI:49883"/>
        <label>2</label>
        <note>4Fe-4S-S-AdoMet</note>
    </ligand>
</feature>
<sequence>MKSLPIVDQPAPPLPQVADPEGETRYSKGTYAFVSLGCPKNLIDSERMLGALSLDGYSLVSEPDGADFVIVNTCGFIESARDESKGVIHEMLDLKRRGRTKGLIVAGCLPERMGGSLLEEMPEIDHVVGVFGREEITRVADRLIGGAREQREVFRPAPIRALDDRSRLRITPSHFAYLKISEGCDRTCTFCAIPKMRGKHATKPIELVIAEAQELAADGVRELNIVAQDTTYYGLDLYGEVRLTELLKELEQVEGIDWIRLMYLYPINFTDQLIDTIAASNKIIPYLDMPLQHINDTMLKRMQRRVNKTDSVALVKKLRERIPNVVMRTTFVVGFPGETDAQFRELKDFVSDIKFERMGVFTYSLEPDTPAVKLPDHLPEEVKQQRMDELMSTQQQIAFDFSDSLVGYELDVLIDAHVEDNTWLGRTYADAPEIDGNIYVTGTDINVGDMVPVEITARHDYDLVGIASELETA</sequence>
<evidence type="ECO:0000259" key="10">
    <source>
        <dbReference type="PROSITE" id="PS50926"/>
    </source>
</evidence>
<evidence type="ECO:0000256" key="7">
    <source>
        <dbReference type="ARBA" id="ARBA00023014"/>
    </source>
</evidence>
<dbReference type="EMBL" id="CP036276">
    <property type="protein sequence ID" value="QDU43952.1"/>
    <property type="molecule type" value="Genomic_DNA"/>
</dbReference>
<dbReference type="PROSITE" id="PS01278">
    <property type="entry name" value="MTTASE_RADICAL"/>
    <property type="match status" value="1"/>
</dbReference>
<dbReference type="Gene3D" id="2.40.50.140">
    <property type="entry name" value="Nucleic acid-binding proteins"/>
    <property type="match status" value="1"/>
</dbReference>
<dbReference type="InterPro" id="IPR006638">
    <property type="entry name" value="Elp3/MiaA/NifB-like_rSAM"/>
</dbReference>
<dbReference type="InterPro" id="IPR038135">
    <property type="entry name" value="Methylthiotransferase_N_sf"/>
</dbReference>
<keyword evidence="13" id="KW-0689">Ribosomal protein</keyword>
<organism evidence="13 14">
    <name type="scientific">Symmachiella dynata</name>
    <dbReference type="NCBI Taxonomy" id="2527995"/>
    <lineage>
        <taxon>Bacteria</taxon>
        <taxon>Pseudomonadati</taxon>
        <taxon>Planctomycetota</taxon>
        <taxon>Planctomycetia</taxon>
        <taxon>Planctomycetales</taxon>
        <taxon>Planctomycetaceae</taxon>
        <taxon>Symmachiella</taxon>
    </lineage>
</organism>
<keyword evidence="14" id="KW-1185">Reference proteome</keyword>
<feature type="binding site" evidence="8">
    <location>
        <position position="188"/>
    </location>
    <ligand>
        <name>[4Fe-4S] cluster</name>
        <dbReference type="ChEBI" id="CHEBI:49883"/>
        <label>2</label>
        <note>4Fe-4S-S-AdoMet</note>
    </ligand>
</feature>
<evidence type="ECO:0000256" key="9">
    <source>
        <dbReference type="SAM" id="MobiDB-lite"/>
    </source>
</evidence>
<accession>A0A517ZN93</accession>
<dbReference type="PANTHER" id="PTHR43837">
    <property type="entry name" value="RIBOSOMAL PROTEIN S12 METHYLTHIOTRANSFERASE RIMO"/>
    <property type="match status" value="1"/>
</dbReference>
<dbReference type="AlphaFoldDB" id="A0A517ZN93"/>
<dbReference type="GO" id="GO:0103039">
    <property type="term" value="F:protein methylthiotransferase activity"/>
    <property type="evidence" value="ECO:0007669"/>
    <property type="project" value="UniProtKB-EC"/>
</dbReference>
<dbReference type="SFLD" id="SFLDG01082">
    <property type="entry name" value="B12-binding_domain_containing"/>
    <property type="match status" value="1"/>
</dbReference>
<proteinExistence type="inferred from homology"/>
<comment type="similarity">
    <text evidence="8">Belongs to the methylthiotransferase family. RimO subfamily.</text>
</comment>
<reference evidence="13 14" key="1">
    <citation type="submission" date="2019-02" db="EMBL/GenBank/DDBJ databases">
        <title>Deep-cultivation of Planctomycetes and their phenomic and genomic characterization uncovers novel biology.</title>
        <authorList>
            <person name="Wiegand S."/>
            <person name="Jogler M."/>
            <person name="Boedeker C."/>
            <person name="Pinto D."/>
            <person name="Vollmers J."/>
            <person name="Rivas-Marin E."/>
            <person name="Kohn T."/>
            <person name="Peeters S.H."/>
            <person name="Heuer A."/>
            <person name="Rast P."/>
            <person name="Oberbeckmann S."/>
            <person name="Bunk B."/>
            <person name="Jeske O."/>
            <person name="Meyerdierks A."/>
            <person name="Storesund J.E."/>
            <person name="Kallscheuer N."/>
            <person name="Luecker S."/>
            <person name="Lage O.M."/>
            <person name="Pohl T."/>
            <person name="Merkel B.J."/>
            <person name="Hornburger P."/>
            <person name="Mueller R.-W."/>
            <person name="Bruemmer F."/>
            <person name="Labrenz M."/>
            <person name="Spormann A.M."/>
            <person name="Op den Camp H."/>
            <person name="Overmann J."/>
            <person name="Amann R."/>
            <person name="Jetten M.S.M."/>
            <person name="Mascher T."/>
            <person name="Medema M.H."/>
            <person name="Devos D.P."/>
            <person name="Kaster A.-K."/>
            <person name="Ovreas L."/>
            <person name="Rohde M."/>
            <person name="Galperin M.Y."/>
            <person name="Jogler C."/>
        </authorList>
    </citation>
    <scope>NUCLEOTIDE SEQUENCE [LARGE SCALE GENOMIC DNA]</scope>
    <source>
        <strain evidence="13 14">Mal52</strain>
    </source>
</reference>
<evidence type="ECO:0000256" key="1">
    <source>
        <dbReference type="ARBA" id="ARBA00022485"/>
    </source>
</evidence>
<dbReference type="NCBIfam" id="TIGR00089">
    <property type="entry name" value="MiaB/RimO family radical SAM methylthiotransferase"/>
    <property type="match status" value="1"/>
</dbReference>
<feature type="binding site" evidence="8">
    <location>
        <position position="38"/>
    </location>
    <ligand>
        <name>[4Fe-4S] cluster</name>
        <dbReference type="ChEBI" id="CHEBI:49883"/>
        <label>1</label>
    </ligand>
</feature>
<keyword evidence="6 8" id="KW-0408">Iron</keyword>
<dbReference type="InterPro" id="IPR005840">
    <property type="entry name" value="Ribosomal_uS12_MeSTrfase_RimO"/>
</dbReference>
<dbReference type="InterPro" id="IPR058240">
    <property type="entry name" value="rSAM_sf"/>
</dbReference>
<comment type="catalytic activity">
    <reaction evidence="8">
        <text>L-aspartate(89)-[ribosomal protein uS12]-hydrogen + (sulfur carrier)-SH + AH2 + 2 S-adenosyl-L-methionine = 3-methylsulfanyl-L-aspartate(89)-[ribosomal protein uS12]-hydrogen + (sulfur carrier)-H + 5'-deoxyadenosine + L-methionine + A + S-adenosyl-L-homocysteine + 2 H(+)</text>
        <dbReference type="Rhea" id="RHEA:37087"/>
        <dbReference type="Rhea" id="RHEA-COMP:10460"/>
        <dbReference type="Rhea" id="RHEA-COMP:10461"/>
        <dbReference type="Rhea" id="RHEA-COMP:14737"/>
        <dbReference type="Rhea" id="RHEA-COMP:14739"/>
        <dbReference type="ChEBI" id="CHEBI:13193"/>
        <dbReference type="ChEBI" id="CHEBI:15378"/>
        <dbReference type="ChEBI" id="CHEBI:17319"/>
        <dbReference type="ChEBI" id="CHEBI:17499"/>
        <dbReference type="ChEBI" id="CHEBI:29917"/>
        <dbReference type="ChEBI" id="CHEBI:29961"/>
        <dbReference type="ChEBI" id="CHEBI:57844"/>
        <dbReference type="ChEBI" id="CHEBI:57856"/>
        <dbReference type="ChEBI" id="CHEBI:59789"/>
        <dbReference type="ChEBI" id="CHEBI:64428"/>
        <dbReference type="ChEBI" id="CHEBI:73599"/>
        <dbReference type="EC" id="2.8.4.4"/>
    </reaction>
</comment>
<dbReference type="Pfam" id="PF04055">
    <property type="entry name" value="Radical_SAM"/>
    <property type="match status" value="1"/>
</dbReference>
<feature type="domain" description="TRAM" evidence="10">
    <location>
        <begin position="403"/>
        <end position="469"/>
    </location>
</feature>
<dbReference type="InterPro" id="IPR013848">
    <property type="entry name" value="Methylthiotransferase_N"/>
</dbReference>
<dbReference type="InterPro" id="IPR023404">
    <property type="entry name" value="rSAM_horseshoe"/>
</dbReference>
<dbReference type="SMART" id="SM00729">
    <property type="entry name" value="Elp3"/>
    <property type="match status" value="1"/>
</dbReference>
<dbReference type="PROSITE" id="PS51918">
    <property type="entry name" value="RADICAL_SAM"/>
    <property type="match status" value="1"/>
</dbReference>
<dbReference type="PROSITE" id="PS50926">
    <property type="entry name" value="TRAM"/>
    <property type="match status" value="1"/>
</dbReference>
<keyword evidence="5 8" id="KW-0479">Metal-binding</keyword>
<evidence type="ECO:0000259" key="12">
    <source>
        <dbReference type="PROSITE" id="PS51918"/>
    </source>
</evidence>
<dbReference type="KEGG" id="sdyn:Mal52_24300"/>
<dbReference type="FunFam" id="3.80.30.20:FF:000001">
    <property type="entry name" value="tRNA-2-methylthio-N(6)-dimethylallyladenosine synthase 2"/>
    <property type="match status" value="1"/>
</dbReference>
<dbReference type="GO" id="GO:0005829">
    <property type="term" value="C:cytosol"/>
    <property type="evidence" value="ECO:0007669"/>
    <property type="project" value="TreeGrafter"/>
</dbReference>
<evidence type="ECO:0000256" key="5">
    <source>
        <dbReference type="ARBA" id="ARBA00022723"/>
    </source>
</evidence>
<keyword evidence="13" id="KW-0687">Ribonucleoprotein</keyword>
<comment type="cofactor">
    <cofactor evidence="8">
        <name>[4Fe-4S] cluster</name>
        <dbReference type="ChEBI" id="CHEBI:49883"/>
    </cofactor>
    <text evidence="8">Binds 2 [4Fe-4S] clusters. One cluster is coordinated with 3 cysteines and an exchangeable S-adenosyl-L-methionine.</text>
</comment>
<dbReference type="Gene3D" id="3.40.50.12160">
    <property type="entry name" value="Methylthiotransferase, N-terminal domain"/>
    <property type="match status" value="1"/>
</dbReference>
<dbReference type="InterPro" id="IPR012340">
    <property type="entry name" value="NA-bd_OB-fold"/>
</dbReference>
<keyword evidence="7 8" id="KW-0411">Iron-sulfur</keyword>
<feature type="binding site" evidence="8">
    <location>
        <position position="191"/>
    </location>
    <ligand>
        <name>[4Fe-4S] cluster</name>
        <dbReference type="ChEBI" id="CHEBI:49883"/>
        <label>2</label>
        <note>4Fe-4S-S-AdoMet</note>
    </ligand>
</feature>
<comment type="function">
    <text evidence="8">Catalyzes the methylthiolation of an aspartic acid residue of ribosomal protein uS12.</text>
</comment>
<dbReference type="Pfam" id="PF00919">
    <property type="entry name" value="UPF0004"/>
    <property type="match status" value="1"/>
</dbReference>
<dbReference type="SFLD" id="SFLDF00274">
    <property type="entry name" value="ribosomal_protein_S12_methylth"/>
    <property type="match status" value="1"/>
</dbReference>
<dbReference type="GO" id="GO:0006400">
    <property type="term" value="P:tRNA modification"/>
    <property type="evidence" value="ECO:0007669"/>
    <property type="project" value="InterPro"/>
</dbReference>
<feature type="domain" description="Radical SAM core" evidence="12">
    <location>
        <begin position="170"/>
        <end position="400"/>
    </location>
</feature>
<dbReference type="InterPro" id="IPR007197">
    <property type="entry name" value="rSAM"/>
</dbReference>
<dbReference type="InterPro" id="IPR005839">
    <property type="entry name" value="Methylthiotransferase"/>
</dbReference>
<evidence type="ECO:0000256" key="6">
    <source>
        <dbReference type="ARBA" id="ARBA00023004"/>
    </source>
</evidence>
<evidence type="ECO:0000259" key="11">
    <source>
        <dbReference type="PROSITE" id="PS51449"/>
    </source>
</evidence>
<dbReference type="EC" id="2.8.4.4" evidence="8"/>
<dbReference type="Proteomes" id="UP000319383">
    <property type="component" value="Chromosome"/>
</dbReference>
<evidence type="ECO:0000256" key="2">
    <source>
        <dbReference type="ARBA" id="ARBA00022490"/>
    </source>
</evidence>
<evidence type="ECO:0000256" key="8">
    <source>
        <dbReference type="HAMAP-Rule" id="MF_01865"/>
    </source>
</evidence>
<dbReference type="GO" id="GO:0035599">
    <property type="term" value="F:aspartic acid methylthiotransferase activity"/>
    <property type="evidence" value="ECO:0007669"/>
    <property type="project" value="TreeGrafter"/>
</dbReference>
<evidence type="ECO:0000313" key="13">
    <source>
        <dbReference type="EMBL" id="QDU43952.1"/>
    </source>
</evidence>
<dbReference type="Pfam" id="PF18693">
    <property type="entry name" value="TRAM_2"/>
    <property type="match status" value="1"/>
</dbReference>
<gene>
    <name evidence="13" type="primary">rimO_1</name>
    <name evidence="8" type="synonym">rimO</name>
    <name evidence="13" type="ORF">Mal52_24300</name>
</gene>